<keyword evidence="3" id="KW-1185">Reference proteome</keyword>
<dbReference type="InParanoid" id="A0A1V9X427"/>
<evidence type="ECO:0000256" key="1">
    <source>
        <dbReference type="SAM" id="MobiDB-lite"/>
    </source>
</evidence>
<dbReference type="EMBL" id="MNPL01025540">
    <property type="protein sequence ID" value="OQR68254.1"/>
    <property type="molecule type" value="Genomic_DNA"/>
</dbReference>
<protein>
    <submittedName>
        <fullName evidence="2">Uncharacterized protein</fullName>
    </submittedName>
</protein>
<accession>A0A1V9X427</accession>
<sequence>MGGCLGRRTHQRMSDADSCYDGTSLAEPRRSRFIPKWLKRRPKFSLRTNNPYSNLCQDDVIEREIYNPVVEGGELWPHETPDVWAVPADSDNISHATVTVSCASGCGVERDSVNNNINARTPKNRVHTDSHSSIELEWENEEGMPSEKPVDTTATSASVHRLTSTVAELHERMSLSSMASHRSRRSSLSNNDNELEWDEDFGSPDAFQGLRSIDFDTEQLIAEIDKMTEKALRETEREDTSLPPFDSMDSMPSL</sequence>
<feature type="compositionally biased region" description="Acidic residues" evidence="1">
    <location>
        <begin position="193"/>
        <end position="202"/>
    </location>
</feature>
<evidence type="ECO:0000313" key="3">
    <source>
        <dbReference type="Proteomes" id="UP000192247"/>
    </source>
</evidence>
<feature type="region of interest" description="Disordered" evidence="1">
    <location>
        <begin position="226"/>
        <end position="254"/>
    </location>
</feature>
<feature type="region of interest" description="Disordered" evidence="1">
    <location>
        <begin position="172"/>
        <end position="203"/>
    </location>
</feature>
<organism evidence="2 3">
    <name type="scientific">Tropilaelaps mercedesae</name>
    <dbReference type="NCBI Taxonomy" id="418985"/>
    <lineage>
        <taxon>Eukaryota</taxon>
        <taxon>Metazoa</taxon>
        <taxon>Ecdysozoa</taxon>
        <taxon>Arthropoda</taxon>
        <taxon>Chelicerata</taxon>
        <taxon>Arachnida</taxon>
        <taxon>Acari</taxon>
        <taxon>Parasitiformes</taxon>
        <taxon>Mesostigmata</taxon>
        <taxon>Gamasina</taxon>
        <taxon>Dermanyssoidea</taxon>
        <taxon>Laelapidae</taxon>
        <taxon>Tropilaelaps</taxon>
    </lineage>
</organism>
<dbReference type="Proteomes" id="UP000192247">
    <property type="component" value="Unassembled WGS sequence"/>
</dbReference>
<reference evidence="2 3" key="1">
    <citation type="journal article" date="2017" name="Gigascience">
        <title>Draft genome of the honey bee ectoparasitic mite, Tropilaelaps mercedesae, is shaped by the parasitic life history.</title>
        <authorList>
            <person name="Dong X."/>
            <person name="Armstrong S.D."/>
            <person name="Xia D."/>
            <person name="Makepeace B.L."/>
            <person name="Darby A.C."/>
            <person name="Kadowaki T."/>
        </authorList>
    </citation>
    <scope>NUCLEOTIDE SEQUENCE [LARGE SCALE GENOMIC DNA]</scope>
    <source>
        <strain evidence="2">Wuxi-XJTLU</strain>
    </source>
</reference>
<gene>
    <name evidence="2" type="ORF">BIW11_13020</name>
</gene>
<name>A0A1V9X427_9ACAR</name>
<feature type="region of interest" description="Disordered" evidence="1">
    <location>
        <begin position="117"/>
        <end position="156"/>
    </location>
</feature>
<dbReference type="AlphaFoldDB" id="A0A1V9X427"/>
<comment type="caution">
    <text evidence="2">The sequence shown here is derived from an EMBL/GenBank/DDBJ whole genome shotgun (WGS) entry which is preliminary data.</text>
</comment>
<feature type="compositionally biased region" description="Basic and acidic residues" evidence="1">
    <location>
        <begin position="226"/>
        <end position="240"/>
    </location>
</feature>
<evidence type="ECO:0000313" key="2">
    <source>
        <dbReference type="EMBL" id="OQR68254.1"/>
    </source>
</evidence>
<proteinExistence type="predicted"/>
<dbReference type="OrthoDB" id="6423726at2759"/>